<evidence type="ECO:0000259" key="5">
    <source>
        <dbReference type="PROSITE" id="PS50975"/>
    </source>
</evidence>
<keyword evidence="7" id="KW-1185">Reference proteome</keyword>
<dbReference type="InterPro" id="IPR016185">
    <property type="entry name" value="PreATP-grasp_dom_sf"/>
</dbReference>
<dbReference type="GO" id="GO:0046872">
    <property type="term" value="F:metal ion binding"/>
    <property type="evidence" value="ECO:0007669"/>
    <property type="project" value="InterPro"/>
</dbReference>
<dbReference type="PANTHER" id="PTHR23132">
    <property type="entry name" value="D-ALANINE--D-ALANINE LIGASE"/>
    <property type="match status" value="1"/>
</dbReference>
<organism evidence="6 7">
    <name type="scientific">Fulvivirga marina</name>
    <dbReference type="NCBI Taxonomy" id="2494733"/>
    <lineage>
        <taxon>Bacteria</taxon>
        <taxon>Pseudomonadati</taxon>
        <taxon>Bacteroidota</taxon>
        <taxon>Cytophagia</taxon>
        <taxon>Cytophagales</taxon>
        <taxon>Fulvivirgaceae</taxon>
        <taxon>Fulvivirga</taxon>
    </lineage>
</organism>
<evidence type="ECO:0000313" key="6">
    <source>
        <dbReference type="EMBL" id="MBL6447574.1"/>
    </source>
</evidence>
<dbReference type="EMBL" id="JAEUGD010000044">
    <property type="protein sequence ID" value="MBL6447574.1"/>
    <property type="molecule type" value="Genomic_DNA"/>
</dbReference>
<accession>A0A937KCN3</accession>
<dbReference type="PROSITE" id="PS50975">
    <property type="entry name" value="ATP_GRASP"/>
    <property type="match status" value="1"/>
</dbReference>
<dbReference type="SUPFAM" id="SSF56059">
    <property type="entry name" value="Glutathione synthetase ATP-binding domain-like"/>
    <property type="match status" value="1"/>
</dbReference>
<reference evidence="6" key="1">
    <citation type="submission" date="2021-01" db="EMBL/GenBank/DDBJ databases">
        <title>Fulvivirga kasyanovii gen. nov., sp nov., a novel member of the phylum Bacteroidetes isolated from seawater in a mussel farm.</title>
        <authorList>
            <person name="Zhao L.-H."/>
            <person name="Wang Z.-J."/>
        </authorList>
    </citation>
    <scope>NUCLEOTIDE SEQUENCE</scope>
    <source>
        <strain evidence="6">29W222</strain>
    </source>
</reference>
<dbReference type="GO" id="GO:0008716">
    <property type="term" value="F:D-alanine-D-alanine ligase activity"/>
    <property type="evidence" value="ECO:0007669"/>
    <property type="project" value="InterPro"/>
</dbReference>
<dbReference type="InterPro" id="IPR013815">
    <property type="entry name" value="ATP_grasp_subdomain_1"/>
</dbReference>
<dbReference type="InterPro" id="IPR011095">
    <property type="entry name" value="Dala_Dala_lig_C"/>
</dbReference>
<dbReference type="Gene3D" id="3.30.1490.20">
    <property type="entry name" value="ATP-grasp fold, A domain"/>
    <property type="match status" value="1"/>
</dbReference>
<keyword evidence="3" id="KW-0961">Cell wall biogenesis/degradation</keyword>
<name>A0A937KCN3_9BACT</name>
<sequence length="341" mass="39594">MKTKVCIIFGGQSSEHKDSLDSFENIYLHLQKDFNSTYYEVTHVFFATQDGGAIINEIDYSKSFEDYKEGDRIDLLEGFQYIKRNNIFLLSTLFSQNGEDGRLQGLASLMRIKSNLGEPLQPSLCSSKFHLNHFVRGIINDLNIPRTIRLAAEEELDITWDKVYGKEMVVKPNALGSSIFTDKFQFAERNKKLIKTEIRKILQEDKYALLQEYIKGQEYTCAVLRIDGKIQALPVGQVETDRNFFGYPEKASISLNRKSILENDDPITLRVAEISKTLYHEIDLNTVARFDYIYKDGEFYFLECNAFPSLHRYSFLMQMLHKDSKDILWLLDNIIYNCINN</sequence>
<feature type="domain" description="ATP-grasp" evidence="5">
    <location>
        <begin position="136"/>
        <end position="336"/>
    </location>
</feature>
<protein>
    <recommendedName>
        <fullName evidence="5">ATP-grasp domain-containing protein</fullName>
    </recommendedName>
</protein>
<evidence type="ECO:0000313" key="7">
    <source>
        <dbReference type="Proteomes" id="UP000614216"/>
    </source>
</evidence>
<dbReference type="GO" id="GO:0005524">
    <property type="term" value="F:ATP binding"/>
    <property type="evidence" value="ECO:0007669"/>
    <property type="project" value="UniProtKB-UniRule"/>
</dbReference>
<dbReference type="Pfam" id="PF01820">
    <property type="entry name" value="Dala_Dala_lig_N"/>
    <property type="match status" value="1"/>
</dbReference>
<dbReference type="Gene3D" id="3.40.50.20">
    <property type="match status" value="1"/>
</dbReference>
<comment type="caution">
    <text evidence="6">The sequence shown here is derived from an EMBL/GenBank/DDBJ whole genome shotgun (WGS) entry which is preliminary data.</text>
</comment>
<dbReference type="Pfam" id="PF07478">
    <property type="entry name" value="Dala_Dala_lig_C"/>
    <property type="match status" value="1"/>
</dbReference>
<dbReference type="PANTHER" id="PTHR23132:SF23">
    <property type="entry name" value="D-ALANINE--D-ALANINE LIGASE B"/>
    <property type="match status" value="1"/>
</dbReference>
<dbReference type="SUPFAM" id="SSF52440">
    <property type="entry name" value="PreATP-grasp domain"/>
    <property type="match status" value="1"/>
</dbReference>
<keyword evidence="4" id="KW-0547">Nucleotide-binding</keyword>
<evidence type="ECO:0000256" key="4">
    <source>
        <dbReference type="PROSITE-ProRule" id="PRU00409"/>
    </source>
</evidence>
<keyword evidence="2" id="KW-0436">Ligase</keyword>
<evidence type="ECO:0000256" key="2">
    <source>
        <dbReference type="ARBA" id="ARBA00022598"/>
    </source>
</evidence>
<dbReference type="InterPro" id="IPR011761">
    <property type="entry name" value="ATP-grasp"/>
</dbReference>
<gene>
    <name evidence="6" type="ORF">JMN32_14745</name>
</gene>
<dbReference type="InterPro" id="IPR011127">
    <property type="entry name" value="Dala_Dala_lig_N"/>
</dbReference>
<dbReference type="GO" id="GO:0071555">
    <property type="term" value="P:cell wall organization"/>
    <property type="evidence" value="ECO:0007669"/>
    <property type="project" value="UniProtKB-KW"/>
</dbReference>
<evidence type="ECO:0000256" key="3">
    <source>
        <dbReference type="ARBA" id="ARBA00023316"/>
    </source>
</evidence>
<dbReference type="Gene3D" id="3.30.470.20">
    <property type="entry name" value="ATP-grasp fold, B domain"/>
    <property type="match status" value="1"/>
</dbReference>
<keyword evidence="4" id="KW-0067">ATP-binding</keyword>
<dbReference type="Proteomes" id="UP000614216">
    <property type="component" value="Unassembled WGS sequence"/>
</dbReference>
<comment type="similarity">
    <text evidence="1">Belongs to the D-alanine--D-alanine ligase family.</text>
</comment>
<evidence type="ECO:0000256" key="1">
    <source>
        <dbReference type="ARBA" id="ARBA00010871"/>
    </source>
</evidence>
<proteinExistence type="inferred from homology"/>
<dbReference type="RefSeq" id="WP_202857114.1">
    <property type="nucleotide sequence ID" value="NZ_JAEUGD010000044.1"/>
</dbReference>
<dbReference type="AlphaFoldDB" id="A0A937KCN3"/>